<sequence>MSASGPSRLPFAASGDPSSPRRGTPEAAQRVLGESLRQLRREAGLTLREVAEPLRGSAAKVSRLERGASSPKERDIEDLIVFFRVPDEKAREIRALLRQARESP</sequence>
<dbReference type="SUPFAM" id="SSF47413">
    <property type="entry name" value="lambda repressor-like DNA-binding domains"/>
    <property type="match status" value="1"/>
</dbReference>
<evidence type="ECO:0000313" key="4">
    <source>
        <dbReference type="Proteomes" id="UP000278673"/>
    </source>
</evidence>
<dbReference type="SMART" id="SM00530">
    <property type="entry name" value="HTH_XRE"/>
    <property type="match status" value="1"/>
</dbReference>
<dbReference type="EMBL" id="RFFJ01000074">
    <property type="protein sequence ID" value="RMI39363.1"/>
    <property type="molecule type" value="Genomic_DNA"/>
</dbReference>
<gene>
    <name evidence="3" type="ORF">EBN88_15000</name>
</gene>
<comment type="caution">
    <text evidence="3">The sequence shown here is derived from an EMBL/GenBank/DDBJ whole genome shotgun (WGS) entry which is preliminary data.</text>
</comment>
<reference evidence="3 4" key="1">
    <citation type="submission" date="2018-10" db="EMBL/GenBank/DDBJ databases">
        <title>Isolation, diversity and antifungal activity of actinobacteria from wheat.</title>
        <authorList>
            <person name="Han C."/>
        </authorList>
    </citation>
    <scope>NUCLEOTIDE SEQUENCE [LARGE SCALE GENOMIC DNA]</scope>
    <source>
        <strain evidence="3 4">NEAU-YY642</strain>
    </source>
</reference>
<name>A0A3M2LS26_9ACTN</name>
<keyword evidence="4" id="KW-1185">Reference proteome</keyword>
<dbReference type="Pfam" id="PF13560">
    <property type="entry name" value="HTH_31"/>
    <property type="match status" value="1"/>
</dbReference>
<dbReference type="GO" id="GO:0003677">
    <property type="term" value="F:DNA binding"/>
    <property type="evidence" value="ECO:0007669"/>
    <property type="project" value="InterPro"/>
</dbReference>
<accession>A0A3M2LS26</accession>
<dbReference type="Proteomes" id="UP000278673">
    <property type="component" value="Unassembled WGS sequence"/>
</dbReference>
<dbReference type="RefSeq" id="WP_122184380.1">
    <property type="nucleotide sequence ID" value="NZ_RFFJ01000074.1"/>
</dbReference>
<dbReference type="CDD" id="cd00093">
    <property type="entry name" value="HTH_XRE"/>
    <property type="match status" value="1"/>
</dbReference>
<feature type="domain" description="HTH cro/C1-type" evidence="2">
    <location>
        <begin position="36"/>
        <end position="89"/>
    </location>
</feature>
<organism evidence="3 4">
    <name type="scientific">Streptomyces triticirhizae</name>
    <dbReference type="NCBI Taxonomy" id="2483353"/>
    <lineage>
        <taxon>Bacteria</taxon>
        <taxon>Bacillati</taxon>
        <taxon>Actinomycetota</taxon>
        <taxon>Actinomycetes</taxon>
        <taxon>Kitasatosporales</taxon>
        <taxon>Streptomycetaceae</taxon>
        <taxon>Streptomyces</taxon>
    </lineage>
</organism>
<dbReference type="PROSITE" id="PS50943">
    <property type="entry name" value="HTH_CROC1"/>
    <property type="match status" value="1"/>
</dbReference>
<proteinExistence type="predicted"/>
<dbReference type="Gene3D" id="1.10.260.40">
    <property type="entry name" value="lambda repressor-like DNA-binding domains"/>
    <property type="match status" value="1"/>
</dbReference>
<evidence type="ECO:0000259" key="2">
    <source>
        <dbReference type="PROSITE" id="PS50943"/>
    </source>
</evidence>
<evidence type="ECO:0000313" key="3">
    <source>
        <dbReference type="EMBL" id="RMI39363.1"/>
    </source>
</evidence>
<protein>
    <submittedName>
        <fullName evidence="3">XRE family transcriptional regulator</fullName>
    </submittedName>
</protein>
<dbReference type="InterPro" id="IPR001387">
    <property type="entry name" value="Cro/C1-type_HTH"/>
</dbReference>
<dbReference type="InterPro" id="IPR010982">
    <property type="entry name" value="Lambda_DNA-bd_dom_sf"/>
</dbReference>
<dbReference type="AlphaFoldDB" id="A0A3M2LS26"/>
<feature type="region of interest" description="Disordered" evidence="1">
    <location>
        <begin position="1"/>
        <end position="30"/>
    </location>
</feature>
<evidence type="ECO:0000256" key="1">
    <source>
        <dbReference type="SAM" id="MobiDB-lite"/>
    </source>
</evidence>